<evidence type="ECO:0000313" key="2">
    <source>
        <dbReference type="EMBL" id="KRZ23640.1"/>
    </source>
</evidence>
<gene>
    <name evidence="1" type="ORF">T4A_5780</name>
    <name evidence="2" type="ORF">T4B_8808</name>
</gene>
<evidence type="ECO:0000313" key="1">
    <source>
        <dbReference type="EMBL" id="KRY68239.1"/>
    </source>
</evidence>
<sequence>MRNWIPVEAVFHAPEASVTARILQCRASLSSDVLTKSYGAVLVP</sequence>
<dbReference type="Proteomes" id="UP000054632">
    <property type="component" value="Unassembled WGS sequence"/>
</dbReference>
<dbReference type="EMBL" id="JYDR01000116">
    <property type="protein sequence ID" value="KRY68239.1"/>
    <property type="molecule type" value="Genomic_DNA"/>
</dbReference>
<name>A0A0V1E354_TRIPS</name>
<evidence type="ECO:0000313" key="4">
    <source>
        <dbReference type="Proteomes" id="UP000054805"/>
    </source>
</evidence>
<keyword evidence="4" id="KW-1185">Reference proteome</keyword>
<protein>
    <submittedName>
        <fullName evidence="1">Uncharacterized protein</fullName>
    </submittedName>
</protein>
<dbReference type="EMBL" id="JYDS01000139">
    <property type="protein sequence ID" value="KRZ23640.1"/>
    <property type="molecule type" value="Genomic_DNA"/>
</dbReference>
<proteinExistence type="predicted"/>
<dbReference type="AlphaFoldDB" id="A0A0V1E354"/>
<accession>A0A0V1E354</accession>
<comment type="caution">
    <text evidence="1">The sequence shown here is derived from an EMBL/GenBank/DDBJ whole genome shotgun (WGS) entry which is preliminary data.</text>
</comment>
<reference evidence="3 4" key="1">
    <citation type="submission" date="2015-01" db="EMBL/GenBank/DDBJ databases">
        <title>Evolution of Trichinella species and genotypes.</title>
        <authorList>
            <person name="Korhonen P.K."/>
            <person name="Edoardo P."/>
            <person name="Giuseppe L.R."/>
            <person name="Gasser R.B."/>
        </authorList>
    </citation>
    <scope>NUCLEOTIDE SEQUENCE [LARGE SCALE GENOMIC DNA]</scope>
    <source>
        <strain evidence="1">ISS13</strain>
        <strain evidence="2">ISS588</strain>
    </source>
</reference>
<organism evidence="1 3">
    <name type="scientific">Trichinella pseudospiralis</name>
    <name type="common">Parasitic roundworm</name>
    <dbReference type="NCBI Taxonomy" id="6337"/>
    <lineage>
        <taxon>Eukaryota</taxon>
        <taxon>Metazoa</taxon>
        <taxon>Ecdysozoa</taxon>
        <taxon>Nematoda</taxon>
        <taxon>Enoplea</taxon>
        <taxon>Dorylaimia</taxon>
        <taxon>Trichinellida</taxon>
        <taxon>Trichinellidae</taxon>
        <taxon>Trichinella</taxon>
    </lineage>
</organism>
<dbReference type="Proteomes" id="UP000054805">
    <property type="component" value="Unassembled WGS sequence"/>
</dbReference>
<evidence type="ECO:0000313" key="3">
    <source>
        <dbReference type="Proteomes" id="UP000054632"/>
    </source>
</evidence>